<dbReference type="GO" id="GO:0016787">
    <property type="term" value="F:hydrolase activity"/>
    <property type="evidence" value="ECO:0007669"/>
    <property type="project" value="UniProtKB-KW"/>
</dbReference>
<keyword evidence="3" id="KW-1185">Reference proteome</keyword>
<evidence type="ECO:0000313" key="2">
    <source>
        <dbReference type="EMBL" id="SDI65205.1"/>
    </source>
</evidence>
<dbReference type="InterPro" id="IPR042001">
    <property type="entry name" value="Sortase_F"/>
</dbReference>
<dbReference type="InterPro" id="IPR005754">
    <property type="entry name" value="Sortase"/>
</dbReference>
<dbReference type="Gene3D" id="2.40.260.10">
    <property type="entry name" value="Sortase"/>
    <property type="match status" value="1"/>
</dbReference>
<accession>A0A1G8MBH2</accession>
<dbReference type="Proteomes" id="UP000183263">
    <property type="component" value="Unassembled WGS sequence"/>
</dbReference>
<dbReference type="OrthoDB" id="525039at2"/>
<dbReference type="Pfam" id="PF04203">
    <property type="entry name" value="Sortase"/>
    <property type="match status" value="1"/>
</dbReference>
<evidence type="ECO:0000313" key="3">
    <source>
        <dbReference type="Proteomes" id="UP000183263"/>
    </source>
</evidence>
<proteinExistence type="predicted"/>
<name>A0A1G8MBH2_9NOCA</name>
<dbReference type="EMBL" id="FNDN01000009">
    <property type="protein sequence ID" value="SDI65205.1"/>
    <property type="molecule type" value="Genomic_DNA"/>
</dbReference>
<evidence type="ECO:0000256" key="1">
    <source>
        <dbReference type="ARBA" id="ARBA00022801"/>
    </source>
</evidence>
<dbReference type="CDD" id="cd05829">
    <property type="entry name" value="Sortase_F"/>
    <property type="match status" value="1"/>
</dbReference>
<sequence length="194" mass="19554">MPRLVTALAATALLLVACGGAPGNGPDGGPIAQTDLPAPVPAVVDDPAQPVNLGIDGVDAVIDPVATDVAGALLPPQDVERVGWWADSALPGSGAGTIVVTGHVDDADQGDGYAARFPDLTPGADAVLTLADGTERRYRIQEIDSTAKDGELPVDRLNSLDGPEVLALITCGGEFVGAPWGYADNVIVFATPVG</sequence>
<dbReference type="RefSeq" id="WP_072736814.1">
    <property type="nucleotide sequence ID" value="NZ_CP048813.1"/>
</dbReference>
<reference evidence="2 3" key="1">
    <citation type="submission" date="2016-10" db="EMBL/GenBank/DDBJ databases">
        <authorList>
            <person name="de Groot N.N."/>
        </authorList>
    </citation>
    <scope>NUCLEOTIDE SEQUENCE [LARGE SCALE GENOMIC DNA]</scope>
    <source>
        <strain evidence="2 3">DSM 44892</strain>
    </source>
</reference>
<dbReference type="AlphaFoldDB" id="A0A1G8MBH2"/>
<gene>
    <name evidence="2" type="ORF">SAMN05444695_109165</name>
</gene>
<keyword evidence="1" id="KW-0378">Hydrolase</keyword>
<organism evidence="2 3">
    <name type="scientific">Rhodococcus triatomae</name>
    <dbReference type="NCBI Taxonomy" id="300028"/>
    <lineage>
        <taxon>Bacteria</taxon>
        <taxon>Bacillati</taxon>
        <taxon>Actinomycetota</taxon>
        <taxon>Actinomycetes</taxon>
        <taxon>Mycobacteriales</taxon>
        <taxon>Nocardiaceae</taxon>
        <taxon>Rhodococcus</taxon>
    </lineage>
</organism>
<dbReference type="InterPro" id="IPR023365">
    <property type="entry name" value="Sortase_dom-sf"/>
</dbReference>
<dbReference type="PROSITE" id="PS51257">
    <property type="entry name" value="PROKAR_LIPOPROTEIN"/>
    <property type="match status" value="1"/>
</dbReference>
<protein>
    <submittedName>
        <fullName evidence="2">Sortase family protein</fullName>
    </submittedName>
</protein>